<dbReference type="GO" id="GO:0032259">
    <property type="term" value="P:methylation"/>
    <property type="evidence" value="ECO:0007669"/>
    <property type="project" value="UniProtKB-KW"/>
</dbReference>
<dbReference type="SUPFAM" id="SSF53335">
    <property type="entry name" value="S-adenosyl-L-methionine-dependent methyltransferases"/>
    <property type="match status" value="1"/>
</dbReference>
<dbReference type="RefSeq" id="WP_069575549.1">
    <property type="nucleotide sequence ID" value="NZ_RKRG01000001.1"/>
</dbReference>
<keyword evidence="1" id="KW-0175">Coiled coil</keyword>
<keyword evidence="4" id="KW-1185">Reference proteome</keyword>
<dbReference type="NCBIfam" id="TIGR01444">
    <property type="entry name" value="fkbM_fam"/>
    <property type="match status" value="1"/>
</dbReference>
<dbReference type="GO" id="GO:0008168">
    <property type="term" value="F:methyltransferase activity"/>
    <property type="evidence" value="ECO:0007669"/>
    <property type="project" value="UniProtKB-KW"/>
</dbReference>
<dbReference type="InterPro" id="IPR029063">
    <property type="entry name" value="SAM-dependent_MTases_sf"/>
</dbReference>
<proteinExistence type="predicted"/>
<comment type="caution">
    <text evidence="3">The sequence shown here is derived from an EMBL/GenBank/DDBJ whole genome shotgun (WGS) entry which is preliminary data.</text>
</comment>
<sequence>MQIIDKIKLKLLNSSNSYNFYKNNYLAQNIQLKLLNEELEDKNSEINKFNEIVLEQGNNLKLLNEELEDKNSEINKFNEIVLGQGNNLKLLNEELEDKNSEINRVNYRIDKMLSFDLLFKENLTMFNTHIKEIFDNQRDFASNLNEYYEKLSYRSNEVNESLIKFETMLSKSNRGMDEKSDVILDFIKNENIRINNHVEMLFNHHVKEFNKFNKNIKNSMDFIENNYKNCRKYFFKGNESLLEPYLDTDFMFNFCYFNNIELLSYSPKENLILLKNKDGIVIGTNNHLWTIMEIYGLNEYMIPILFYFDDFVVFDIGMNRAYASLSFANMQNCSSVFGFEIDEFVYSKAIDNISLNPNLANKITTYNFGLSDEDGIVELYCYEGFDGLNTMMYDFLEANPSLNLYKDKLDVKKVHVKKASEVILDIISKNNITSNIVLKIDTEGAEYKIVYDLIKIRFN</sequence>
<accession>A0A3N5C357</accession>
<dbReference type="AlphaFoldDB" id="A0A3N5C357"/>
<dbReference type="Proteomes" id="UP000271783">
    <property type="component" value="Unassembled WGS sequence"/>
</dbReference>
<keyword evidence="3" id="KW-0808">Transferase</keyword>
<evidence type="ECO:0000313" key="4">
    <source>
        <dbReference type="Proteomes" id="UP000271783"/>
    </source>
</evidence>
<protein>
    <submittedName>
        <fullName evidence="3">FkbM family methyltransferase</fullName>
    </submittedName>
</protein>
<evidence type="ECO:0000256" key="1">
    <source>
        <dbReference type="SAM" id="Coils"/>
    </source>
</evidence>
<dbReference type="EMBL" id="RKRG01000001">
    <property type="protein sequence ID" value="RPF52475.1"/>
    <property type="molecule type" value="Genomic_DNA"/>
</dbReference>
<gene>
    <name evidence="3" type="ORF">EDC42_0003</name>
</gene>
<feature type="coiled-coil region" evidence="1">
    <location>
        <begin position="22"/>
        <end position="108"/>
    </location>
</feature>
<dbReference type="Gene3D" id="3.40.50.150">
    <property type="entry name" value="Vaccinia Virus protein VP39"/>
    <property type="match status" value="1"/>
</dbReference>
<evidence type="ECO:0000259" key="2">
    <source>
        <dbReference type="Pfam" id="PF05050"/>
    </source>
</evidence>
<dbReference type="Pfam" id="PF05050">
    <property type="entry name" value="Methyltransf_21"/>
    <property type="match status" value="1"/>
</dbReference>
<evidence type="ECO:0000313" key="3">
    <source>
        <dbReference type="EMBL" id="RPF52475.1"/>
    </source>
</evidence>
<reference evidence="3 4" key="1">
    <citation type="submission" date="2018-11" db="EMBL/GenBank/DDBJ databases">
        <title>Genomic Encyclopedia of Type Strains, Phase IV (KMG-IV): sequencing the most valuable type-strain genomes for metagenomic binning, comparative biology and taxonomic classification.</title>
        <authorList>
            <person name="Goeker M."/>
        </authorList>
    </citation>
    <scope>NUCLEOTIDE SEQUENCE [LARGE SCALE GENOMIC DNA]</scope>
    <source>
        <strain evidence="3 4">DSM 11977</strain>
    </source>
</reference>
<organism evidence="3 4">
    <name type="scientific">Methanobrevibacter gottschalkii DSM 11977</name>
    <dbReference type="NCBI Taxonomy" id="1122229"/>
    <lineage>
        <taxon>Archaea</taxon>
        <taxon>Methanobacteriati</taxon>
        <taxon>Methanobacteriota</taxon>
        <taxon>Methanomada group</taxon>
        <taxon>Methanobacteria</taxon>
        <taxon>Methanobacteriales</taxon>
        <taxon>Methanobacteriaceae</taxon>
        <taxon>Methanobrevibacter</taxon>
    </lineage>
</organism>
<dbReference type="InterPro" id="IPR006342">
    <property type="entry name" value="FkbM_mtfrase"/>
</dbReference>
<name>A0A3N5C357_9EURY</name>
<keyword evidence="3" id="KW-0489">Methyltransferase</keyword>
<feature type="domain" description="Methyltransferase FkbM" evidence="2">
    <location>
        <begin position="315"/>
        <end position="450"/>
    </location>
</feature>